<accession>A0ABT5L7B6</accession>
<dbReference type="InterPro" id="IPR019106">
    <property type="entry name" value="T4SS_TrbC"/>
</dbReference>
<protein>
    <submittedName>
        <fullName evidence="1">TrbC family F-type conjugative pilus assembly protein</fullName>
    </submittedName>
</protein>
<organism evidence="1 2">
    <name type="scientific">Alteromonas gilva</name>
    <dbReference type="NCBI Taxonomy" id="2987522"/>
    <lineage>
        <taxon>Bacteria</taxon>
        <taxon>Pseudomonadati</taxon>
        <taxon>Pseudomonadota</taxon>
        <taxon>Gammaproteobacteria</taxon>
        <taxon>Alteromonadales</taxon>
        <taxon>Alteromonadaceae</taxon>
        <taxon>Alteromonas/Salinimonas group</taxon>
        <taxon>Alteromonas</taxon>
    </lineage>
</organism>
<keyword evidence="2" id="KW-1185">Reference proteome</keyword>
<sequence length="455" mass="50874">MRFIKKALPFTAVLISFATVSQEDPISKVDELLKSGQFKKSISNPQLGQKPELNEALSGVKSVNEGVSLNPQAKEYLENQERLLKQQTERMSELGYLDGYDAETQAAKAQRYENAAKLIADNTTAELANSLQKYAGLSEGEAKAFNPAFSAPSKDVLGIFISFSMPEQKILEAFKVAVQSGAEVYLNGLHPEHEGIGQTMKLLQRIGSNMKVKPVVKFQPKKFELFQISVVPTIIRSTPEKTVTADGIINADWLKRKYEDATGSKDLGSFGPVFKVVEESMIETIKKRMAGMSWEGKREKAINTYWQKIAFTKMPKADKNETWYIDPTVRATSTITNPRGDTLANAGQVLNPLATATVPMSIYVFDANDNSQLQWVHEQINAGEDMGKVMIMFSEINRDKGWDHLGALRKHFGRELYQLPPEMVKKFHLSGLPAKISTDLQKQVMKVQQYKLGEE</sequence>
<proteinExistence type="predicted"/>
<dbReference type="RefSeq" id="WP_273642856.1">
    <property type="nucleotide sequence ID" value="NZ_JAQQXP010000004.1"/>
</dbReference>
<evidence type="ECO:0000313" key="2">
    <source>
        <dbReference type="Proteomes" id="UP001218788"/>
    </source>
</evidence>
<gene>
    <name evidence="1" type="ORF">OIK42_19545</name>
</gene>
<name>A0ABT5L7B6_9ALTE</name>
<dbReference type="Pfam" id="PF09673">
    <property type="entry name" value="TrbC_Ftype"/>
    <property type="match status" value="1"/>
</dbReference>
<evidence type="ECO:0000313" key="1">
    <source>
        <dbReference type="EMBL" id="MDC8832954.1"/>
    </source>
</evidence>
<reference evidence="1 2" key="1">
    <citation type="submission" date="2022-10" db="EMBL/GenBank/DDBJ databases">
        <title>Alteromonas sp. chi3 Genome sequencing.</title>
        <authorList>
            <person name="Park S."/>
        </authorList>
    </citation>
    <scope>NUCLEOTIDE SEQUENCE [LARGE SCALE GENOMIC DNA]</scope>
    <source>
        <strain evidence="2">chi3</strain>
    </source>
</reference>
<dbReference type="EMBL" id="JAQQXP010000004">
    <property type="protein sequence ID" value="MDC8832954.1"/>
    <property type="molecule type" value="Genomic_DNA"/>
</dbReference>
<comment type="caution">
    <text evidence="1">The sequence shown here is derived from an EMBL/GenBank/DDBJ whole genome shotgun (WGS) entry which is preliminary data.</text>
</comment>
<dbReference type="Proteomes" id="UP001218788">
    <property type="component" value="Unassembled WGS sequence"/>
</dbReference>